<reference evidence="1" key="2">
    <citation type="submission" date="2021-01" db="EMBL/GenBank/DDBJ databases">
        <authorList>
            <person name="Schikora-Tamarit M.A."/>
        </authorList>
    </citation>
    <scope>NUCLEOTIDE SEQUENCE</scope>
    <source>
        <strain evidence="1">CBS2887</strain>
    </source>
</reference>
<dbReference type="Proteomes" id="UP000774326">
    <property type="component" value="Unassembled WGS sequence"/>
</dbReference>
<accession>A0A9P8TBF0</accession>
<gene>
    <name evidence="1" type="ORF">WICPIJ_010174</name>
</gene>
<organism evidence="1 2">
    <name type="scientific">Wickerhamomyces pijperi</name>
    <name type="common">Yeast</name>
    <name type="synonym">Pichia pijperi</name>
    <dbReference type="NCBI Taxonomy" id="599730"/>
    <lineage>
        <taxon>Eukaryota</taxon>
        <taxon>Fungi</taxon>
        <taxon>Dikarya</taxon>
        <taxon>Ascomycota</taxon>
        <taxon>Saccharomycotina</taxon>
        <taxon>Saccharomycetes</taxon>
        <taxon>Phaffomycetales</taxon>
        <taxon>Wickerhamomycetaceae</taxon>
        <taxon>Wickerhamomyces</taxon>
    </lineage>
</organism>
<sequence length="234" mass="26891">MTKDSSQPSLAVYRFNSQFFKTHEFSTIEPLIQTISTRINEAYKDIQTKYGYLDTRFPRVKDHRKLIGELHLVDHEVGYILLLVKDSEISDGEISERLRSKDIPLIEVSSTEDLEYNNLQLKDVLASVALRAIPSDPTQLEPKTFISFFRGAGRFLLEFLESLVASENPQVTHLRLHCLVCHDLVPLYSRFGYKECLPRETQVVRDGVVVEGSSVGTRAHKNYDVTWMNKKIRS</sequence>
<name>A0A9P8TBF0_WICPI</name>
<evidence type="ECO:0000313" key="2">
    <source>
        <dbReference type="Proteomes" id="UP000774326"/>
    </source>
</evidence>
<protein>
    <submittedName>
        <fullName evidence="1">Uncharacterized protein</fullName>
    </submittedName>
</protein>
<dbReference type="EMBL" id="JAEUBG010005874">
    <property type="protein sequence ID" value="KAH3672081.1"/>
    <property type="molecule type" value="Genomic_DNA"/>
</dbReference>
<reference evidence="1" key="1">
    <citation type="journal article" date="2021" name="Open Biol.">
        <title>Shared evolutionary footprints suggest mitochondrial oxidative damage underlies multiple complex I losses in fungi.</title>
        <authorList>
            <person name="Schikora-Tamarit M.A."/>
            <person name="Marcet-Houben M."/>
            <person name="Nosek J."/>
            <person name="Gabaldon T."/>
        </authorList>
    </citation>
    <scope>NUCLEOTIDE SEQUENCE</scope>
    <source>
        <strain evidence="1">CBS2887</strain>
    </source>
</reference>
<comment type="caution">
    <text evidence="1">The sequence shown here is derived from an EMBL/GenBank/DDBJ whole genome shotgun (WGS) entry which is preliminary data.</text>
</comment>
<dbReference type="AlphaFoldDB" id="A0A9P8TBF0"/>
<proteinExistence type="predicted"/>
<keyword evidence="2" id="KW-1185">Reference proteome</keyword>
<evidence type="ECO:0000313" key="1">
    <source>
        <dbReference type="EMBL" id="KAH3672081.1"/>
    </source>
</evidence>